<dbReference type="EMBL" id="CP106793">
    <property type="protein sequence ID" value="UXY17438.1"/>
    <property type="molecule type" value="Genomic_DNA"/>
</dbReference>
<keyword evidence="2" id="KW-1185">Reference proteome</keyword>
<dbReference type="RefSeq" id="WP_263227329.1">
    <property type="nucleotide sequence ID" value="NZ_CP106793.1"/>
</dbReference>
<evidence type="ECO:0000313" key="2">
    <source>
        <dbReference type="Proteomes" id="UP001061298"/>
    </source>
</evidence>
<protein>
    <submittedName>
        <fullName evidence="1">Uncharacterized protein</fullName>
    </submittedName>
</protein>
<name>A0ABY6DUN2_9ACTN</name>
<proteinExistence type="predicted"/>
<accession>A0ABY6DUN2</accession>
<organism evidence="1 2">
    <name type="scientific">Streptomyces cynarae</name>
    <dbReference type="NCBI Taxonomy" id="2981134"/>
    <lineage>
        <taxon>Bacteria</taxon>
        <taxon>Bacillati</taxon>
        <taxon>Actinomycetota</taxon>
        <taxon>Actinomycetes</taxon>
        <taxon>Kitasatosporales</taxon>
        <taxon>Streptomycetaceae</taxon>
        <taxon>Streptomyces</taxon>
    </lineage>
</organism>
<gene>
    <name evidence="1" type="ORF">N8I84_00590</name>
</gene>
<dbReference type="Proteomes" id="UP001061298">
    <property type="component" value="Chromosome"/>
</dbReference>
<evidence type="ECO:0000313" key="1">
    <source>
        <dbReference type="EMBL" id="UXY17438.1"/>
    </source>
</evidence>
<reference evidence="1" key="1">
    <citation type="submission" date="2022-10" db="EMBL/GenBank/DDBJ databases">
        <authorList>
            <person name="Mo P."/>
        </authorList>
    </citation>
    <scope>NUCLEOTIDE SEQUENCE</scope>
    <source>
        <strain evidence="1">HUAS 13-4</strain>
    </source>
</reference>
<sequence>MWVARDARADLAQLVLDNLDDLTTGILARPTAGTDEDPHTTRPR</sequence>